<dbReference type="PANTHER" id="PTHR10231">
    <property type="entry name" value="NUCLEOTIDE-SUGAR TRANSMEMBRANE TRANSPORTER"/>
    <property type="match status" value="1"/>
</dbReference>
<sequence>MLKPVILSVKSVYKKVFSKKSKNWNDLFPSKASFLFFNMYILFCVLHALIISASQDKNKGYEYNYIVVVLLTDLLKLIISFLLFWKNNPFSSFVSQFNNNHNLLWLYLIPALLYCIYNNLVFVSLSQFDPTTYSLLLQIRVVITGVLFQILFKKRLSLIQWISLLTLMSGCMIKELNLSDDWSATHVLDGGNTVNFSFGFNICFILIQVLCSCTAGVYNEFLLKKNGGSVNTLVQNIFMYLDSILVNGVILVWKYDWSEMFSVKAIESLLHFKVLIVMLNNAALGITTSFFLKNLNSILKTFASALELSLVAILSRIFLNVPIMLNTVVSICVVSLAVVIYTQNPVTNVKKMEEEEKPMLGRDAEGIA</sequence>
<dbReference type="OMA" id="CLYCREN"/>
<organism evidence="8 9">
    <name type="scientific">Diaphorina citri</name>
    <name type="common">Asian citrus psyllid</name>
    <dbReference type="NCBI Taxonomy" id="121845"/>
    <lineage>
        <taxon>Eukaryota</taxon>
        <taxon>Metazoa</taxon>
        <taxon>Ecdysozoa</taxon>
        <taxon>Arthropoda</taxon>
        <taxon>Hexapoda</taxon>
        <taxon>Insecta</taxon>
        <taxon>Pterygota</taxon>
        <taxon>Neoptera</taxon>
        <taxon>Paraneoptera</taxon>
        <taxon>Hemiptera</taxon>
        <taxon>Sternorrhyncha</taxon>
        <taxon>Psylloidea</taxon>
        <taxon>Psyllidae</taxon>
        <taxon>Diaphorininae</taxon>
        <taxon>Diaphorina</taxon>
    </lineage>
</organism>
<evidence type="ECO:0000256" key="4">
    <source>
        <dbReference type="ARBA" id="ARBA00022692"/>
    </source>
</evidence>
<dbReference type="RefSeq" id="XP_026682740.1">
    <property type="nucleotide sequence ID" value="XM_026826939.1"/>
</dbReference>
<evidence type="ECO:0000313" key="9">
    <source>
        <dbReference type="RefSeq" id="XP_026682740.1"/>
    </source>
</evidence>
<feature type="transmembrane region" description="Helical" evidence="7">
    <location>
        <begin position="274"/>
        <end position="292"/>
    </location>
</feature>
<reference evidence="9" key="1">
    <citation type="submission" date="2025-08" db="UniProtKB">
        <authorList>
            <consortium name="RefSeq"/>
        </authorList>
    </citation>
    <scope>IDENTIFICATION</scope>
</reference>
<name>A0A3Q0J7R3_DIACI</name>
<keyword evidence="3" id="KW-0813">Transport</keyword>
<keyword evidence="3" id="KW-0762">Sugar transport</keyword>
<keyword evidence="6 7" id="KW-0472">Membrane</keyword>
<evidence type="ECO:0000313" key="8">
    <source>
        <dbReference type="Proteomes" id="UP000079169"/>
    </source>
</evidence>
<dbReference type="CTD" id="33734"/>
<feature type="transmembrane region" description="Helical" evidence="7">
    <location>
        <begin position="104"/>
        <end position="123"/>
    </location>
</feature>
<feature type="transmembrane region" description="Helical" evidence="7">
    <location>
        <begin position="237"/>
        <end position="253"/>
    </location>
</feature>
<dbReference type="SUPFAM" id="SSF103481">
    <property type="entry name" value="Multidrug resistance efflux transporter EmrE"/>
    <property type="match status" value="1"/>
</dbReference>
<dbReference type="InterPro" id="IPR007271">
    <property type="entry name" value="Nuc_sug_transpt"/>
</dbReference>
<evidence type="ECO:0000256" key="2">
    <source>
        <dbReference type="ARBA" id="ARBA00009976"/>
    </source>
</evidence>
<dbReference type="GO" id="GO:0000139">
    <property type="term" value="C:Golgi membrane"/>
    <property type="evidence" value="ECO:0007669"/>
    <property type="project" value="InterPro"/>
</dbReference>
<dbReference type="STRING" id="121845.A0A3Q0J7R3"/>
<dbReference type="OrthoDB" id="419167at2759"/>
<dbReference type="PIRSF" id="PIRSF005799">
    <property type="entry name" value="UDP-gal_transpt"/>
    <property type="match status" value="1"/>
</dbReference>
<evidence type="ECO:0000256" key="3">
    <source>
        <dbReference type="ARBA" id="ARBA00022597"/>
    </source>
</evidence>
<protein>
    <submittedName>
        <fullName evidence="9">UDP-galactose transporter senju</fullName>
    </submittedName>
</protein>
<evidence type="ECO:0000256" key="1">
    <source>
        <dbReference type="ARBA" id="ARBA00004141"/>
    </source>
</evidence>
<dbReference type="KEGG" id="dci:103513837"/>
<proteinExistence type="inferred from homology"/>
<feature type="transmembrane region" description="Helical" evidence="7">
    <location>
        <begin position="32"/>
        <end position="51"/>
    </location>
</feature>
<keyword evidence="5 7" id="KW-1133">Transmembrane helix</keyword>
<evidence type="ECO:0000256" key="6">
    <source>
        <dbReference type="ARBA" id="ARBA00023136"/>
    </source>
</evidence>
<dbReference type="PaxDb" id="121845-A0A3Q0J7R3"/>
<comment type="subcellular location">
    <subcellularLocation>
        <location evidence="1">Membrane</location>
        <topology evidence="1">Multi-pass membrane protein</topology>
    </subcellularLocation>
</comment>
<evidence type="ECO:0000256" key="7">
    <source>
        <dbReference type="SAM" id="Phobius"/>
    </source>
</evidence>
<accession>A0A3Q0J7R3</accession>
<dbReference type="GO" id="GO:0015165">
    <property type="term" value="F:pyrimidine nucleotide-sugar transmembrane transporter activity"/>
    <property type="evidence" value="ECO:0007669"/>
    <property type="project" value="InterPro"/>
</dbReference>
<feature type="transmembrane region" description="Helical" evidence="7">
    <location>
        <begin position="198"/>
        <end position="217"/>
    </location>
</feature>
<comment type="similarity">
    <text evidence="2">Belongs to the nucleotide-sugar transporter family. SLC35A subfamily.</text>
</comment>
<dbReference type="InterPro" id="IPR037185">
    <property type="entry name" value="EmrE-like"/>
</dbReference>
<feature type="transmembrane region" description="Helical" evidence="7">
    <location>
        <begin position="323"/>
        <end position="342"/>
    </location>
</feature>
<feature type="transmembrane region" description="Helical" evidence="7">
    <location>
        <begin position="63"/>
        <end position="84"/>
    </location>
</feature>
<gene>
    <name evidence="9" type="primary">LOC103513837</name>
</gene>
<dbReference type="GeneID" id="103513837"/>
<dbReference type="AlphaFoldDB" id="A0A3Q0J7R3"/>
<evidence type="ECO:0000256" key="5">
    <source>
        <dbReference type="ARBA" id="ARBA00022989"/>
    </source>
</evidence>
<keyword evidence="4 7" id="KW-0812">Transmembrane</keyword>
<dbReference type="Pfam" id="PF04142">
    <property type="entry name" value="Nuc_sug_transp"/>
    <property type="match status" value="1"/>
</dbReference>
<keyword evidence="8" id="KW-1185">Reference proteome</keyword>
<dbReference type="Proteomes" id="UP000079169">
    <property type="component" value="Unplaced"/>
</dbReference>